<gene>
    <name evidence="1" type="ORF">FIBSPDRAFT_572085</name>
</gene>
<dbReference type="AlphaFoldDB" id="A0A166HLN3"/>
<dbReference type="GO" id="GO:0005576">
    <property type="term" value="C:extracellular region"/>
    <property type="evidence" value="ECO:0007669"/>
    <property type="project" value="InterPro"/>
</dbReference>
<dbReference type="Proteomes" id="UP000076532">
    <property type="component" value="Unassembled WGS sequence"/>
</dbReference>
<dbReference type="SUPFAM" id="SSF48647">
    <property type="entry name" value="Fungal elicitin"/>
    <property type="match status" value="1"/>
</dbReference>
<reference evidence="1 2" key="1">
    <citation type="journal article" date="2016" name="Mol. Biol. Evol.">
        <title>Comparative Genomics of Early-Diverging Mushroom-Forming Fungi Provides Insights into the Origins of Lignocellulose Decay Capabilities.</title>
        <authorList>
            <person name="Nagy L.G."/>
            <person name="Riley R."/>
            <person name="Tritt A."/>
            <person name="Adam C."/>
            <person name="Daum C."/>
            <person name="Floudas D."/>
            <person name="Sun H."/>
            <person name="Yadav J.S."/>
            <person name="Pangilinan J."/>
            <person name="Larsson K.H."/>
            <person name="Matsuura K."/>
            <person name="Barry K."/>
            <person name="Labutti K."/>
            <person name="Kuo R."/>
            <person name="Ohm R.A."/>
            <person name="Bhattacharya S.S."/>
            <person name="Shirouzu T."/>
            <person name="Yoshinaga Y."/>
            <person name="Martin F.M."/>
            <person name="Grigoriev I.V."/>
            <person name="Hibbett D.S."/>
        </authorList>
    </citation>
    <scope>NUCLEOTIDE SEQUENCE [LARGE SCALE GENOMIC DNA]</scope>
    <source>
        <strain evidence="1 2">CBS 109695</strain>
    </source>
</reference>
<dbReference type="EMBL" id="KV417567">
    <property type="protein sequence ID" value="KZP18995.1"/>
    <property type="molecule type" value="Genomic_DNA"/>
</dbReference>
<proteinExistence type="predicted"/>
<evidence type="ECO:0000313" key="1">
    <source>
        <dbReference type="EMBL" id="KZP18995.1"/>
    </source>
</evidence>
<organism evidence="1 2">
    <name type="scientific">Athelia psychrophila</name>
    <dbReference type="NCBI Taxonomy" id="1759441"/>
    <lineage>
        <taxon>Eukaryota</taxon>
        <taxon>Fungi</taxon>
        <taxon>Dikarya</taxon>
        <taxon>Basidiomycota</taxon>
        <taxon>Agaricomycotina</taxon>
        <taxon>Agaricomycetes</taxon>
        <taxon>Agaricomycetidae</taxon>
        <taxon>Atheliales</taxon>
        <taxon>Atheliaceae</taxon>
        <taxon>Athelia</taxon>
    </lineage>
</organism>
<keyword evidence="2" id="KW-1185">Reference proteome</keyword>
<evidence type="ECO:0000313" key="2">
    <source>
        <dbReference type="Proteomes" id="UP000076532"/>
    </source>
</evidence>
<name>A0A166HLN3_9AGAM</name>
<protein>
    <submittedName>
        <fullName evidence="1">Uncharacterized protein</fullName>
    </submittedName>
</protein>
<sequence>MSTRSDDQHQRHADPHDVVRASRLLTHGHQSIIAWRVRCRSNCRAEEVGDVCVHRGLTPDAEPRVTCASYRCLGVLSDIYSLGPSDRPWALGSGR</sequence>
<accession>A0A166HLN3</accession>
<dbReference type="InterPro" id="IPR036470">
    <property type="entry name" value="Elicitin_sf"/>
</dbReference>